<accession>A0A1X7BU80</accession>
<dbReference type="EMBL" id="FWXB01000009">
    <property type="protein sequence ID" value="SMC12769.1"/>
    <property type="molecule type" value="Genomic_DNA"/>
</dbReference>
<protein>
    <submittedName>
        <fullName evidence="1">Uncharacterized protein</fullName>
    </submittedName>
</protein>
<keyword evidence="2" id="KW-1185">Reference proteome</keyword>
<gene>
    <name evidence="1" type="ORF">ROA7745_02601</name>
</gene>
<reference evidence="1 2" key="1">
    <citation type="submission" date="2017-03" db="EMBL/GenBank/DDBJ databases">
        <authorList>
            <person name="Afonso C.L."/>
            <person name="Miller P.J."/>
            <person name="Scott M.A."/>
            <person name="Spackman E."/>
            <person name="Goraichik I."/>
            <person name="Dimitrov K.M."/>
            <person name="Suarez D.L."/>
            <person name="Swayne D.E."/>
        </authorList>
    </citation>
    <scope>NUCLEOTIDE SEQUENCE [LARGE SCALE GENOMIC DNA]</scope>
    <source>
        <strain evidence="1 2">CECT 7745</strain>
    </source>
</reference>
<evidence type="ECO:0000313" key="1">
    <source>
        <dbReference type="EMBL" id="SMC12769.1"/>
    </source>
</evidence>
<sequence length="55" mass="6142">MAVNYSPCRPPVVSIRHGAKLPATPLLPFLLVSPFLAHYPLWGVNQIRLVFNSSR</sequence>
<organism evidence="1 2">
    <name type="scientific">Roseovarius aestuarii</name>
    <dbReference type="NCBI Taxonomy" id="475083"/>
    <lineage>
        <taxon>Bacteria</taxon>
        <taxon>Pseudomonadati</taxon>
        <taxon>Pseudomonadota</taxon>
        <taxon>Alphaproteobacteria</taxon>
        <taxon>Rhodobacterales</taxon>
        <taxon>Roseobacteraceae</taxon>
        <taxon>Roseovarius</taxon>
    </lineage>
</organism>
<evidence type="ECO:0000313" key="2">
    <source>
        <dbReference type="Proteomes" id="UP000193224"/>
    </source>
</evidence>
<name>A0A1X7BU80_9RHOB</name>
<dbReference type="Proteomes" id="UP000193224">
    <property type="component" value="Unassembled WGS sequence"/>
</dbReference>
<proteinExistence type="predicted"/>
<dbReference type="AlphaFoldDB" id="A0A1X7BU80"/>